<gene>
    <name evidence="2" type="ORF">H9650_20150</name>
</gene>
<name>A0ABR8RF48_9BACI</name>
<accession>A0ABR8RF48</accession>
<reference evidence="2 3" key="1">
    <citation type="submission" date="2020-08" db="EMBL/GenBank/DDBJ databases">
        <title>A Genomic Blueprint of the Chicken Gut Microbiome.</title>
        <authorList>
            <person name="Gilroy R."/>
            <person name="Ravi A."/>
            <person name="Getino M."/>
            <person name="Pursley I."/>
            <person name="Horton D.L."/>
            <person name="Alikhan N.-F."/>
            <person name="Baker D."/>
            <person name="Gharbi K."/>
            <person name="Hall N."/>
            <person name="Watson M."/>
            <person name="Adriaenssens E.M."/>
            <person name="Foster-Nyarko E."/>
            <person name="Jarju S."/>
            <person name="Secka A."/>
            <person name="Antonio M."/>
            <person name="Oren A."/>
            <person name="Chaudhuri R."/>
            <person name="La Ragione R.M."/>
            <person name="Hildebrand F."/>
            <person name="Pallen M.J."/>
        </authorList>
    </citation>
    <scope>NUCLEOTIDE SEQUENCE [LARGE SCALE GENOMIC DNA]</scope>
    <source>
        <strain evidence="2 3">Sa2BUA9</strain>
    </source>
</reference>
<organism evidence="2 3">
    <name type="scientific">Psychrobacillus faecigallinarum</name>
    <dbReference type="NCBI Taxonomy" id="2762235"/>
    <lineage>
        <taxon>Bacteria</taxon>
        <taxon>Bacillati</taxon>
        <taxon>Bacillota</taxon>
        <taxon>Bacilli</taxon>
        <taxon>Bacillales</taxon>
        <taxon>Bacillaceae</taxon>
        <taxon>Psychrobacillus</taxon>
    </lineage>
</organism>
<keyword evidence="3" id="KW-1185">Reference proteome</keyword>
<evidence type="ECO:0000313" key="3">
    <source>
        <dbReference type="Proteomes" id="UP000640786"/>
    </source>
</evidence>
<feature type="compositionally biased region" description="Basic and acidic residues" evidence="1">
    <location>
        <begin position="73"/>
        <end position="84"/>
    </location>
</feature>
<dbReference type="RefSeq" id="WP_191697999.1">
    <property type="nucleotide sequence ID" value="NZ_JACSQO010000020.1"/>
</dbReference>
<dbReference type="EMBL" id="JACSQO010000020">
    <property type="protein sequence ID" value="MBD7946412.1"/>
    <property type="molecule type" value="Genomic_DNA"/>
</dbReference>
<dbReference type="Proteomes" id="UP000640786">
    <property type="component" value="Unassembled WGS sequence"/>
</dbReference>
<sequence length="84" mass="9753">MEKYKVVREFKETKHDGHVYVVGDSYPKEGEKATKARLEELSTTKNKYKKVYIEEVVNEEQKVEKVAGTSDENDSKVETPKDKE</sequence>
<feature type="region of interest" description="Disordered" evidence="1">
    <location>
        <begin position="62"/>
        <end position="84"/>
    </location>
</feature>
<evidence type="ECO:0000256" key="1">
    <source>
        <dbReference type="SAM" id="MobiDB-lite"/>
    </source>
</evidence>
<comment type="caution">
    <text evidence="2">The sequence shown here is derived from an EMBL/GenBank/DDBJ whole genome shotgun (WGS) entry which is preliminary data.</text>
</comment>
<protein>
    <submittedName>
        <fullName evidence="2">Uncharacterized protein</fullName>
    </submittedName>
</protein>
<evidence type="ECO:0000313" key="2">
    <source>
        <dbReference type="EMBL" id="MBD7946412.1"/>
    </source>
</evidence>
<proteinExistence type="predicted"/>